<dbReference type="InterPro" id="IPR000095">
    <property type="entry name" value="CRIB_dom"/>
</dbReference>
<name>A0A9N9B010_9GLOM</name>
<dbReference type="Gene3D" id="2.30.29.30">
    <property type="entry name" value="Pleckstrin-homology domain (PH domain)/Phosphotyrosine-binding domain (PTB)"/>
    <property type="match status" value="1"/>
</dbReference>
<reference evidence="8" key="1">
    <citation type="submission" date="2021-06" db="EMBL/GenBank/DDBJ databases">
        <authorList>
            <person name="Kallberg Y."/>
            <person name="Tangrot J."/>
            <person name="Rosling A."/>
        </authorList>
    </citation>
    <scope>NUCLEOTIDE SEQUENCE</scope>
    <source>
        <strain evidence="8">FL966</strain>
    </source>
</reference>
<organism evidence="8 9">
    <name type="scientific">Cetraspora pellucida</name>
    <dbReference type="NCBI Taxonomy" id="1433469"/>
    <lineage>
        <taxon>Eukaryota</taxon>
        <taxon>Fungi</taxon>
        <taxon>Fungi incertae sedis</taxon>
        <taxon>Mucoromycota</taxon>
        <taxon>Glomeromycotina</taxon>
        <taxon>Glomeromycetes</taxon>
        <taxon>Diversisporales</taxon>
        <taxon>Gigasporaceae</taxon>
        <taxon>Cetraspora</taxon>
    </lineage>
</organism>
<dbReference type="GO" id="GO:0008092">
    <property type="term" value="F:cytoskeletal protein binding"/>
    <property type="evidence" value="ECO:0007669"/>
    <property type="project" value="UniProtKB-ARBA"/>
</dbReference>
<dbReference type="AlphaFoldDB" id="A0A9N9B010"/>
<dbReference type="SUPFAM" id="SSF50729">
    <property type="entry name" value="PH domain-like"/>
    <property type="match status" value="1"/>
</dbReference>
<comment type="subcellular location">
    <subcellularLocation>
        <location evidence="1">Cytoplasm</location>
        <location evidence="1">Cytoskeleton</location>
    </subcellularLocation>
</comment>
<dbReference type="Proteomes" id="UP000789759">
    <property type="component" value="Unassembled WGS sequence"/>
</dbReference>
<keyword evidence="3" id="KW-0597">Phosphoprotein</keyword>
<feature type="compositionally biased region" description="Low complexity" evidence="5">
    <location>
        <begin position="289"/>
        <end position="306"/>
    </location>
</feature>
<evidence type="ECO:0000259" key="6">
    <source>
        <dbReference type="PROSITE" id="PS50108"/>
    </source>
</evidence>
<dbReference type="PROSITE" id="PS50229">
    <property type="entry name" value="WH1"/>
    <property type="match status" value="1"/>
</dbReference>
<accession>A0A9N9B010</accession>
<gene>
    <name evidence="8" type="ORF">CPELLU_LOCUS4628</name>
</gene>
<evidence type="ECO:0000256" key="5">
    <source>
        <dbReference type="SAM" id="MobiDB-lite"/>
    </source>
</evidence>
<keyword evidence="4" id="KW-0206">Cytoskeleton</keyword>
<dbReference type="InterPro" id="IPR011026">
    <property type="entry name" value="WAS_C"/>
</dbReference>
<feature type="compositionally biased region" description="Polar residues" evidence="5">
    <location>
        <begin position="426"/>
        <end position="440"/>
    </location>
</feature>
<dbReference type="SMART" id="SM00285">
    <property type="entry name" value="PBD"/>
    <property type="match status" value="1"/>
</dbReference>
<dbReference type="GO" id="GO:0071933">
    <property type="term" value="F:Arp2/3 complex binding"/>
    <property type="evidence" value="ECO:0007669"/>
    <property type="project" value="UniProtKB-ARBA"/>
</dbReference>
<dbReference type="SUPFAM" id="SSF47912">
    <property type="entry name" value="Wiscott-Aldrich syndrome protein, WASP, C-terminal domain"/>
    <property type="match status" value="1"/>
</dbReference>
<evidence type="ECO:0000259" key="7">
    <source>
        <dbReference type="PROSITE" id="PS50229"/>
    </source>
</evidence>
<keyword evidence="2" id="KW-0963">Cytoplasm</keyword>
<sequence length="472" mass="51432">MPSVSSLNVEDKTAIKKVIKTSTNKILTATVVRLYVAHPNPNTWTYSNLMGAVAFVKDQEKNSFFFRLVDLMNDQGILWEQELRKDFKYNQECPFFHTFCTDDHFSAFSFANENEAKIFYKKVINREKLSDKKNQKNSKSGGLFGTKKNGKKGKIDKASISKPTDFRHLGHIGFNPDTGFDVQNINPSWKNLFDQLGELGISQRYAKALSLMDCKNQEIITQNADFIMQYVDENGGIKKTNKPAKTTTGKSASGATKKTPPPPPPSRRPGSSPSAKPKAKSPPPPPPARRSVVSNQSNNNGSSKHSSPPPSPKQAILPTTHKQATSHPPPPPPFPVSSVNKVTQPSPVSGINKPVHPPPLPNVNKITPISSTNKIPQPHSVPSSSIHKTVQPPPVQAAPPPPPPPVRPATQNEPPPLPPARVGEPTRQSTISEDPQSPTSGGNDLASALANALLNRGAAIRDEDEDDDDWDD</sequence>
<dbReference type="OrthoDB" id="8963340at2759"/>
<dbReference type="InterPro" id="IPR036936">
    <property type="entry name" value="CRIB_dom_sf"/>
</dbReference>
<protein>
    <submittedName>
        <fullName evidence="8">22362_t:CDS:1</fullName>
    </submittedName>
</protein>
<dbReference type="CDD" id="cd01205">
    <property type="entry name" value="EVH1_WASP-like"/>
    <property type="match status" value="1"/>
</dbReference>
<evidence type="ECO:0000256" key="1">
    <source>
        <dbReference type="ARBA" id="ARBA00004245"/>
    </source>
</evidence>
<evidence type="ECO:0000256" key="2">
    <source>
        <dbReference type="ARBA" id="ARBA00022490"/>
    </source>
</evidence>
<evidence type="ECO:0000256" key="4">
    <source>
        <dbReference type="ARBA" id="ARBA00023212"/>
    </source>
</evidence>
<dbReference type="GO" id="GO:0030479">
    <property type="term" value="C:actin cortical patch"/>
    <property type="evidence" value="ECO:0007669"/>
    <property type="project" value="UniProtKB-ARBA"/>
</dbReference>
<dbReference type="CDD" id="cd00132">
    <property type="entry name" value="CRIB"/>
    <property type="match status" value="1"/>
</dbReference>
<dbReference type="FunFam" id="2.30.29.30:FF:000281">
    <property type="entry name" value="Actin associated protein"/>
    <property type="match status" value="1"/>
</dbReference>
<dbReference type="EMBL" id="CAJVQA010002470">
    <property type="protein sequence ID" value="CAG8548333.1"/>
    <property type="molecule type" value="Genomic_DNA"/>
</dbReference>
<feature type="compositionally biased region" description="Polar residues" evidence="5">
    <location>
        <begin position="337"/>
        <end position="349"/>
    </location>
</feature>
<dbReference type="Pfam" id="PF00786">
    <property type="entry name" value="PBD"/>
    <property type="match status" value="1"/>
</dbReference>
<feature type="domain" description="WH1" evidence="7">
    <location>
        <begin position="19"/>
        <end position="130"/>
    </location>
</feature>
<keyword evidence="9" id="KW-1185">Reference proteome</keyword>
<dbReference type="InterPro" id="IPR011993">
    <property type="entry name" value="PH-like_dom_sf"/>
</dbReference>
<feature type="domain" description="CRIB" evidence="6">
    <location>
        <begin position="160"/>
        <end position="173"/>
    </location>
</feature>
<dbReference type="Gene3D" id="3.90.810.10">
    <property type="entry name" value="CRIB domain"/>
    <property type="match status" value="1"/>
</dbReference>
<feature type="compositionally biased region" description="Pro residues" evidence="5">
    <location>
        <begin position="391"/>
        <end position="419"/>
    </location>
</feature>
<evidence type="ECO:0000313" key="9">
    <source>
        <dbReference type="Proteomes" id="UP000789759"/>
    </source>
</evidence>
<dbReference type="PROSITE" id="PS50108">
    <property type="entry name" value="CRIB"/>
    <property type="match status" value="1"/>
</dbReference>
<dbReference type="SMART" id="SM00461">
    <property type="entry name" value="WH1"/>
    <property type="match status" value="1"/>
</dbReference>
<comment type="caution">
    <text evidence="8">The sequence shown here is derived from an EMBL/GenBank/DDBJ whole genome shotgun (WGS) entry which is preliminary data.</text>
</comment>
<evidence type="ECO:0000256" key="3">
    <source>
        <dbReference type="ARBA" id="ARBA00022553"/>
    </source>
</evidence>
<dbReference type="Pfam" id="PF00568">
    <property type="entry name" value="WH1"/>
    <property type="match status" value="1"/>
</dbReference>
<feature type="compositionally biased region" description="Polar residues" evidence="5">
    <location>
        <begin position="364"/>
        <end position="388"/>
    </location>
</feature>
<feature type="region of interest" description="Disordered" evidence="5">
    <location>
        <begin position="236"/>
        <end position="449"/>
    </location>
</feature>
<dbReference type="InterPro" id="IPR000697">
    <property type="entry name" value="WH1/EVH1_dom"/>
</dbReference>
<dbReference type="InterPro" id="IPR033927">
    <property type="entry name" value="WASPfam_EVH1"/>
</dbReference>
<feature type="region of interest" description="Disordered" evidence="5">
    <location>
        <begin position="131"/>
        <end position="157"/>
    </location>
</feature>
<evidence type="ECO:0000313" key="8">
    <source>
        <dbReference type="EMBL" id="CAG8548333.1"/>
    </source>
</evidence>
<dbReference type="GO" id="GO:0007015">
    <property type="term" value="P:actin filament organization"/>
    <property type="evidence" value="ECO:0007669"/>
    <property type="project" value="InterPro"/>
</dbReference>
<proteinExistence type="predicted"/>